<sequence length="234" mass="26046">MLIGSLALISKSCDGQNTPTPKTDINYVTQLGISIGDEAQNQKSVKASLATKDFLAAKSWADVLSVFRKYQIPYKVDEAPEGATYRVSPGTHPHDDEGIIHLDIIQKIGATENTARFEISGFRTIPIKKEYIIGSYGLSSKAKKADLLNTVYTKLKAAQDKGFDAFLEALREYVDVNKINEQGKKFKFDFSRVQLLSDRGQIIFEKIYTYTKNDQSDLKEESGETIFAISGLKS</sequence>
<dbReference type="HOGENOM" id="CLU_1048960_0_0_14"/>
<gene>
    <name evidence="1" type="ordered locus">MARTH_orf711</name>
</gene>
<reference evidence="1 2" key="1">
    <citation type="journal article" date="2008" name="Infect. Immun.">
        <title>Genome of Mycoplasma arthritidis.</title>
        <authorList>
            <person name="Dybvig K."/>
            <person name="Zuhua C."/>
            <person name="Lao P."/>
            <person name="Jordan D.S."/>
            <person name="French C.T."/>
            <person name="Tu A.H."/>
            <person name="Loraine A.E."/>
        </authorList>
    </citation>
    <scope>NUCLEOTIDE SEQUENCE [LARGE SCALE GENOMIC DNA]</scope>
    <source>
        <strain evidence="1 2">158L3-1</strain>
    </source>
</reference>
<keyword evidence="2" id="KW-1185">Reference proteome</keyword>
<dbReference type="Proteomes" id="UP000008812">
    <property type="component" value="Chromosome"/>
</dbReference>
<dbReference type="STRING" id="243272.MARTH_orf711"/>
<name>B3PN71_META1</name>
<dbReference type="KEGG" id="mat:MARTH_orf711"/>
<dbReference type="EMBL" id="CP001047">
    <property type="protein sequence ID" value="ACF07473.1"/>
    <property type="molecule type" value="Genomic_DNA"/>
</dbReference>
<evidence type="ECO:0000313" key="1">
    <source>
        <dbReference type="EMBL" id="ACF07473.1"/>
    </source>
</evidence>
<proteinExistence type="predicted"/>
<dbReference type="eggNOG" id="ENOG5031YTM">
    <property type="taxonomic scope" value="Bacteria"/>
</dbReference>
<dbReference type="AlphaFoldDB" id="B3PN71"/>
<protein>
    <submittedName>
        <fullName evidence="1">Uncharacterized protein</fullName>
    </submittedName>
</protein>
<evidence type="ECO:0000313" key="2">
    <source>
        <dbReference type="Proteomes" id="UP000008812"/>
    </source>
</evidence>
<organism evidence="1 2">
    <name type="scientific">Metamycoplasma arthritidis (strain 158L3-1)</name>
    <name type="common">Mycoplasma arthritidis</name>
    <dbReference type="NCBI Taxonomy" id="243272"/>
    <lineage>
        <taxon>Bacteria</taxon>
        <taxon>Bacillati</taxon>
        <taxon>Mycoplasmatota</taxon>
        <taxon>Mycoplasmoidales</taxon>
        <taxon>Metamycoplasmataceae</taxon>
        <taxon>Metamycoplasma</taxon>
    </lineage>
</organism>
<accession>B3PN71</accession>